<keyword evidence="9" id="KW-0472">Membrane</keyword>
<proteinExistence type="inferred from homology"/>
<dbReference type="Gene3D" id="3.30.40.10">
    <property type="entry name" value="Zinc/RING finger domain, C3HC4 (zinc finger)"/>
    <property type="match status" value="1"/>
</dbReference>
<dbReference type="Proteomes" id="UP000823775">
    <property type="component" value="Unassembled WGS sequence"/>
</dbReference>
<evidence type="ECO:0000313" key="11">
    <source>
        <dbReference type="EMBL" id="MCD7450962.1"/>
    </source>
</evidence>
<dbReference type="PANTHER" id="PTHR14155:SF627">
    <property type="entry name" value="OS06G0192800 PROTEIN"/>
    <property type="match status" value="1"/>
</dbReference>
<keyword evidence="6" id="KW-0862">Zinc</keyword>
<sequence length="161" mass="17474">MAQVVSPSTSSSNEMIAVAVIAAFPLMSILSAHKGAVKSLLSLVIVFCRSKYSTNTRKQDDNCVDHLACVICLGEVSLGESRRVLSICGHGFHTHCIDSWLKINSVCPLCRIPVPVTISMCCTKSRLVSSLISVVDNIWNWFLDPLSSEVIASLTNMECLS</sequence>
<dbReference type="InterPro" id="IPR001841">
    <property type="entry name" value="Znf_RING"/>
</dbReference>
<comment type="caution">
    <text evidence="11">The sequence shown here is derived from an EMBL/GenBank/DDBJ whole genome shotgun (WGS) entry which is preliminary data.</text>
</comment>
<name>A0ABS8RW73_DATST</name>
<evidence type="ECO:0000256" key="9">
    <source>
        <dbReference type="SAM" id="Phobius"/>
    </source>
</evidence>
<evidence type="ECO:0000259" key="10">
    <source>
        <dbReference type="PROSITE" id="PS50089"/>
    </source>
</evidence>
<evidence type="ECO:0000256" key="2">
    <source>
        <dbReference type="ARBA" id="ARBA00012483"/>
    </source>
</evidence>
<keyword evidence="4 8" id="KW-0863">Zinc-finger</keyword>
<evidence type="ECO:0000256" key="7">
    <source>
        <dbReference type="ARBA" id="ARBA00024209"/>
    </source>
</evidence>
<keyword evidence="3" id="KW-0479">Metal-binding</keyword>
<comment type="similarity">
    <text evidence="7">Belongs to the RING-type zinc finger family. ATL subfamily.</text>
</comment>
<feature type="transmembrane region" description="Helical" evidence="9">
    <location>
        <begin position="15"/>
        <end position="32"/>
    </location>
</feature>
<evidence type="ECO:0000256" key="4">
    <source>
        <dbReference type="ARBA" id="ARBA00022771"/>
    </source>
</evidence>
<dbReference type="Pfam" id="PF13639">
    <property type="entry name" value="zf-RING_2"/>
    <property type="match status" value="1"/>
</dbReference>
<gene>
    <name evidence="11" type="ORF">HAX54_009110</name>
</gene>
<comment type="catalytic activity">
    <reaction evidence="1">
        <text>S-ubiquitinyl-[E2 ubiquitin-conjugating enzyme]-L-cysteine + [acceptor protein]-L-lysine = [E2 ubiquitin-conjugating enzyme]-L-cysteine + N(6)-ubiquitinyl-[acceptor protein]-L-lysine.</text>
        <dbReference type="EC" id="2.3.2.27"/>
    </reaction>
</comment>
<protein>
    <recommendedName>
        <fullName evidence="2">RING-type E3 ubiquitin transferase</fullName>
        <ecNumber evidence="2">2.3.2.27</ecNumber>
    </recommendedName>
</protein>
<dbReference type="PANTHER" id="PTHR14155">
    <property type="entry name" value="RING FINGER DOMAIN-CONTAINING"/>
    <property type="match status" value="1"/>
</dbReference>
<dbReference type="SUPFAM" id="SSF57850">
    <property type="entry name" value="RING/U-box"/>
    <property type="match status" value="1"/>
</dbReference>
<reference evidence="11 12" key="1">
    <citation type="journal article" date="2021" name="BMC Genomics">
        <title>Datura genome reveals duplications of psychoactive alkaloid biosynthetic genes and high mutation rate following tissue culture.</title>
        <authorList>
            <person name="Rajewski A."/>
            <person name="Carter-House D."/>
            <person name="Stajich J."/>
            <person name="Litt A."/>
        </authorList>
    </citation>
    <scope>NUCLEOTIDE SEQUENCE [LARGE SCALE GENOMIC DNA]</scope>
    <source>
        <strain evidence="11">AR-01</strain>
    </source>
</reference>
<dbReference type="SMART" id="SM00184">
    <property type="entry name" value="RING"/>
    <property type="match status" value="1"/>
</dbReference>
<evidence type="ECO:0000256" key="6">
    <source>
        <dbReference type="ARBA" id="ARBA00022833"/>
    </source>
</evidence>
<keyword evidence="9" id="KW-0812">Transmembrane</keyword>
<keyword evidence="12" id="KW-1185">Reference proteome</keyword>
<dbReference type="InterPro" id="IPR013083">
    <property type="entry name" value="Znf_RING/FYVE/PHD"/>
</dbReference>
<evidence type="ECO:0000256" key="1">
    <source>
        <dbReference type="ARBA" id="ARBA00000900"/>
    </source>
</evidence>
<feature type="domain" description="RING-type" evidence="10">
    <location>
        <begin position="69"/>
        <end position="111"/>
    </location>
</feature>
<evidence type="ECO:0000313" key="12">
    <source>
        <dbReference type="Proteomes" id="UP000823775"/>
    </source>
</evidence>
<evidence type="ECO:0000256" key="3">
    <source>
        <dbReference type="ARBA" id="ARBA00022723"/>
    </source>
</evidence>
<evidence type="ECO:0000256" key="8">
    <source>
        <dbReference type="PROSITE-ProRule" id="PRU00175"/>
    </source>
</evidence>
<organism evidence="11 12">
    <name type="scientific">Datura stramonium</name>
    <name type="common">Jimsonweed</name>
    <name type="synonym">Common thornapple</name>
    <dbReference type="NCBI Taxonomy" id="4076"/>
    <lineage>
        <taxon>Eukaryota</taxon>
        <taxon>Viridiplantae</taxon>
        <taxon>Streptophyta</taxon>
        <taxon>Embryophyta</taxon>
        <taxon>Tracheophyta</taxon>
        <taxon>Spermatophyta</taxon>
        <taxon>Magnoliopsida</taxon>
        <taxon>eudicotyledons</taxon>
        <taxon>Gunneridae</taxon>
        <taxon>Pentapetalae</taxon>
        <taxon>asterids</taxon>
        <taxon>lamiids</taxon>
        <taxon>Solanales</taxon>
        <taxon>Solanaceae</taxon>
        <taxon>Solanoideae</taxon>
        <taxon>Datureae</taxon>
        <taxon>Datura</taxon>
    </lineage>
</organism>
<keyword evidence="9" id="KW-1133">Transmembrane helix</keyword>
<dbReference type="InterPro" id="IPR053238">
    <property type="entry name" value="RING-H2_zinc_finger"/>
</dbReference>
<dbReference type="EMBL" id="JACEIK010000149">
    <property type="protein sequence ID" value="MCD7450962.1"/>
    <property type="molecule type" value="Genomic_DNA"/>
</dbReference>
<evidence type="ECO:0000256" key="5">
    <source>
        <dbReference type="ARBA" id="ARBA00022786"/>
    </source>
</evidence>
<keyword evidence="5" id="KW-0833">Ubl conjugation pathway</keyword>
<dbReference type="PROSITE" id="PS50089">
    <property type="entry name" value="ZF_RING_2"/>
    <property type="match status" value="1"/>
</dbReference>
<accession>A0ABS8RW73</accession>
<dbReference type="EC" id="2.3.2.27" evidence="2"/>